<dbReference type="RefSeq" id="WP_198747124.1">
    <property type="nucleotide sequence ID" value="NZ_JAEHTE010000006.1"/>
</dbReference>
<comment type="caution">
    <text evidence="1">The sequence shown here is derived from an EMBL/GenBank/DDBJ whole genome shotgun (WGS) entry which is preliminary data.</text>
</comment>
<sequence length="160" mass="17675">MTALEVVYASGGDDIVPTLEISCPAWDKTLYLVQDFEDFRATTEAGKTVTFLASAIDVALPAKDNSGAQTLTFVIDNVTGEAQQLIDASLEAEARVTIVYREYLYSIPGEPADRPYRMTSFGGTMDGPTIQIEAGYYDLINMMWNRLRYTTDFAPGLTYL</sequence>
<accession>A0A8I1JHN4</accession>
<name>A0A8I1JHN4_PSEPU</name>
<dbReference type="Pfam" id="PF08875">
    <property type="entry name" value="DUF1833"/>
    <property type="match status" value="1"/>
</dbReference>
<dbReference type="Proteomes" id="UP000637061">
    <property type="component" value="Unassembled WGS sequence"/>
</dbReference>
<dbReference type="EMBL" id="JAEHTE010000006">
    <property type="protein sequence ID" value="MBI6884017.1"/>
    <property type="molecule type" value="Genomic_DNA"/>
</dbReference>
<dbReference type="AlphaFoldDB" id="A0A8I1JHN4"/>
<protein>
    <submittedName>
        <fullName evidence="1">DUF1833 family protein</fullName>
    </submittedName>
</protein>
<gene>
    <name evidence="1" type="ORF">JEU22_08840</name>
</gene>
<organism evidence="1 2">
    <name type="scientific">Pseudomonas putida</name>
    <name type="common">Arthrobacter siderocapsulatus</name>
    <dbReference type="NCBI Taxonomy" id="303"/>
    <lineage>
        <taxon>Bacteria</taxon>
        <taxon>Pseudomonadati</taxon>
        <taxon>Pseudomonadota</taxon>
        <taxon>Gammaproteobacteria</taxon>
        <taxon>Pseudomonadales</taxon>
        <taxon>Pseudomonadaceae</taxon>
        <taxon>Pseudomonas</taxon>
    </lineage>
</organism>
<reference evidence="1" key="1">
    <citation type="submission" date="2020-12" db="EMBL/GenBank/DDBJ databases">
        <title>Enhanced detection system for hospital associated transmission using whole genome sequencing surveillance.</title>
        <authorList>
            <person name="Harrison L.H."/>
            <person name="Van Tyne D."/>
            <person name="Marsh J.W."/>
            <person name="Griffith M.P."/>
            <person name="Snyder D.J."/>
            <person name="Cooper V.S."/>
            <person name="Mustapha M."/>
        </authorList>
    </citation>
    <scope>NUCLEOTIDE SEQUENCE</scope>
    <source>
        <strain evidence="1">PSB00042</strain>
    </source>
</reference>
<proteinExistence type="predicted"/>
<dbReference type="InterPro" id="IPR014974">
    <property type="entry name" value="DUF1833"/>
</dbReference>
<evidence type="ECO:0000313" key="1">
    <source>
        <dbReference type="EMBL" id="MBI6884017.1"/>
    </source>
</evidence>
<evidence type="ECO:0000313" key="2">
    <source>
        <dbReference type="Proteomes" id="UP000637061"/>
    </source>
</evidence>